<dbReference type="CDD" id="cd09748">
    <property type="entry name" value="Cmr3_III-B"/>
    <property type="match status" value="1"/>
</dbReference>
<keyword evidence="2" id="KW-1185">Reference proteome</keyword>
<protein>
    <submittedName>
        <fullName evidence="1">CRISPR-associated protein Cmr3</fullName>
    </submittedName>
</protein>
<dbReference type="Gene3D" id="2.60.40.4350">
    <property type="match status" value="1"/>
</dbReference>
<dbReference type="NCBIfam" id="TIGR01888">
    <property type="entry name" value="cas_cmr3"/>
    <property type="match status" value="1"/>
</dbReference>
<evidence type="ECO:0000313" key="2">
    <source>
        <dbReference type="Proteomes" id="UP000632154"/>
    </source>
</evidence>
<dbReference type="InterPro" id="IPR010165">
    <property type="entry name" value="CRISPR-Cmr3_IIIB"/>
</dbReference>
<proteinExistence type="predicted"/>
<organism evidence="1 2">
    <name type="scientific">Deinococcus piscis</name>
    <dbReference type="NCBI Taxonomy" id="394230"/>
    <lineage>
        <taxon>Bacteria</taxon>
        <taxon>Thermotogati</taxon>
        <taxon>Deinococcota</taxon>
        <taxon>Deinococci</taxon>
        <taxon>Deinococcales</taxon>
        <taxon>Deinococcaceae</taxon>
        <taxon>Deinococcus</taxon>
    </lineage>
</organism>
<dbReference type="EMBL" id="BNAL01000037">
    <property type="protein sequence ID" value="GHG09752.1"/>
    <property type="molecule type" value="Genomic_DNA"/>
</dbReference>
<gene>
    <name evidence="1" type="ORF">GCM10017783_22820</name>
</gene>
<name>A0ABQ3KA22_9DEIO</name>
<comment type="caution">
    <text evidence="1">The sequence shown here is derived from an EMBL/GenBank/DDBJ whole genome shotgun (WGS) entry which is preliminary data.</text>
</comment>
<evidence type="ECO:0000313" key="1">
    <source>
        <dbReference type="EMBL" id="GHG09752.1"/>
    </source>
</evidence>
<dbReference type="RefSeq" id="WP_189643876.1">
    <property type="nucleotide sequence ID" value="NZ_BNAL01000037.1"/>
</dbReference>
<dbReference type="Gene3D" id="3.30.70.2940">
    <property type="match status" value="1"/>
</dbReference>
<sequence length="404" mass="45091">MSDTILELHPLAPLLLRDGRPFLELHPLAPLLLRDGRPFGSGGEETRAQSLPVPLPHTLAGFVRTQLGGRQGWNWRDDVALHRHLQELHGVPVYAALQRDEMFMFPAPLNAVVDKSGRIYRSLPREVENGSTDAPDGLLPLQFDEETDSNFKPESGYAYWPKDAIESWLLGKMPAPLEKVHGPIVDERTHLAMDSEKGVGDDGKLFSVTYRSFEDCAGGQYHRWNLRVKTDVAESLDPIGHLGGERRPVALTDVGNKRQWPNLGEFEAVKKELLRPERKKIFFLLTTPALFADGWKPAWLGLNADAAAQHDGNSLPAGIKALMTGGARLVGAAVGRKVPVSGWNLRENKPKPVRWAVPAGSVYFLEVEKDFDRETWLNAWMKPLSDDQNDQRDGFGLALWGVWE</sequence>
<accession>A0ABQ3KA22</accession>
<dbReference type="Proteomes" id="UP000632154">
    <property type="component" value="Unassembled WGS sequence"/>
</dbReference>
<dbReference type="InterPro" id="IPR019117">
    <property type="entry name" value="CRISPR-assoc_protein_Cmr3"/>
</dbReference>
<dbReference type="Pfam" id="PF09700">
    <property type="entry name" value="Cas_Cmr3"/>
    <property type="match status" value="1"/>
</dbReference>
<reference evidence="2" key="1">
    <citation type="journal article" date="2019" name="Int. J. Syst. Evol. Microbiol.">
        <title>The Global Catalogue of Microorganisms (GCM) 10K type strain sequencing project: providing services to taxonomists for standard genome sequencing and annotation.</title>
        <authorList>
            <consortium name="The Broad Institute Genomics Platform"/>
            <consortium name="The Broad Institute Genome Sequencing Center for Infectious Disease"/>
            <person name="Wu L."/>
            <person name="Ma J."/>
        </authorList>
    </citation>
    <scope>NUCLEOTIDE SEQUENCE [LARGE SCALE GENOMIC DNA]</scope>
    <source>
        <strain evidence="2">CGMCC 1.18439</strain>
    </source>
</reference>